<dbReference type="PROSITE" id="PS50949">
    <property type="entry name" value="HTH_GNTR"/>
    <property type="match status" value="1"/>
</dbReference>
<keyword evidence="3" id="KW-0804">Transcription</keyword>
<dbReference type="Gene3D" id="1.20.120.530">
    <property type="entry name" value="GntR ligand-binding domain-like"/>
    <property type="match status" value="1"/>
</dbReference>
<proteinExistence type="predicted"/>
<dbReference type="PANTHER" id="PTHR43537:SF45">
    <property type="entry name" value="GNTR FAMILY REGULATORY PROTEIN"/>
    <property type="match status" value="1"/>
</dbReference>
<dbReference type="SMART" id="SM00895">
    <property type="entry name" value="FCD"/>
    <property type="match status" value="1"/>
</dbReference>
<dbReference type="SMART" id="SM00345">
    <property type="entry name" value="HTH_GNTR"/>
    <property type="match status" value="1"/>
</dbReference>
<evidence type="ECO:0000256" key="1">
    <source>
        <dbReference type="ARBA" id="ARBA00023015"/>
    </source>
</evidence>
<dbReference type="InterPro" id="IPR011711">
    <property type="entry name" value="GntR_C"/>
</dbReference>
<keyword evidence="7" id="KW-1185">Reference proteome</keyword>
<evidence type="ECO:0000256" key="3">
    <source>
        <dbReference type="ARBA" id="ARBA00023163"/>
    </source>
</evidence>
<dbReference type="AlphaFoldDB" id="A0A4S8P0D9"/>
<dbReference type="GO" id="GO:0003677">
    <property type="term" value="F:DNA binding"/>
    <property type="evidence" value="ECO:0007669"/>
    <property type="project" value="UniProtKB-KW"/>
</dbReference>
<evidence type="ECO:0000256" key="2">
    <source>
        <dbReference type="ARBA" id="ARBA00023125"/>
    </source>
</evidence>
<comment type="caution">
    <text evidence="6">The sequence shown here is derived from an EMBL/GenBank/DDBJ whole genome shotgun (WGS) entry which is preliminary data.</text>
</comment>
<dbReference type="EMBL" id="STGX01000024">
    <property type="protein sequence ID" value="THV22052.1"/>
    <property type="molecule type" value="Genomic_DNA"/>
</dbReference>
<dbReference type="SUPFAM" id="SSF46785">
    <property type="entry name" value="Winged helix' DNA-binding domain"/>
    <property type="match status" value="1"/>
</dbReference>
<dbReference type="GO" id="GO:0003700">
    <property type="term" value="F:DNA-binding transcription factor activity"/>
    <property type="evidence" value="ECO:0007669"/>
    <property type="project" value="InterPro"/>
</dbReference>
<dbReference type="Proteomes" id="UP000305792">
    <property type="component" value="Unassembled WGS sequence"/>
</dbReference>
<dbReference type="Pfam" id="PF07729">
    <property type="entry name" value="FCD"/>
    <property type="match status" value="1"/>
</dbReference>
<gene>
    <name evidence="6" type="ORF">E9998_23825</name>
</gene>
<accession>A0A4S8P0D9</accession>
<evidence type="ECO:0000259" key="5">
    <source>
        <dbReference type="PROSITE" id="PS50949"/>
    </source>
</evidence>
<keyword evidence="2" id="KW-0238">DNA-binding</keyword>
<dbReference type="InterPro" id="IPR000524">
    <property type="entry name" value="Tscrpt_reg_HTH_GntR"/>
</dbReference>
<feature type="compositionally biased region" description="Basic and acidic residues" evidence="4">
    <location>
        <begin position="315"/>
        <end position="325"/>
    </location>
</feature>
<protein>
    <submittedName>
        <fullName evidence="6">GntR family transcriptional regulator</fullName>
    </submittedName>
</protein>
<dbReference type="InterPro" id="IPR036390">
    <property type="entry name" value="WH_DNA-bd_sf"/>
</dbReference>
<dbReference type="Gene3D" id="1.10.10.10">
    <property type="entry name" value="Winged helix-like DNA-binding domain superfamily/Winged helix DNA-binding domain"/>
    <property type="match status" value="1"/>
</dbReference>
<evidence type="ECO:0000313" key="6">
    <source>
        <dbReference type="EMBL" id="THV22052.1"/>
    </source>
</evidence>
<keyword evidence="1" id="KW-0805">Transcription regulation</keyword>
<dbReference type="InterPro" id="IPR036388">
    <property type="entry name" value="WH-like_DNA-bd_sf"/>
</dbReference>
<feature type="compositionally biased region" description="Pro residues" evidence="4">
    <location>
        <begin position="11"/>
        <end position="23"/>
    </location>
</feature>
<feature type="region of interest" description="Disordered" evidence="4">
    <location>
        <begin position="301"/>
        <end position="325"/>
    </location>
</feature>
<feature type="region of interest" description="Disordered" evidence="4">
    <location>
        <begin position="52"/>
        <end position="71"/>
    </location>
</feature>
<organism evidence="6 7">
    <name type="scientific">Glycomyces paridis</name>
    <dbReference type="NCBI Taxonomy" id="2126555"/>
    <lineage>
        <taxon>Bacteria</taxon>
        <taxon>Bacillati</taxon>
        <taxon>Actinomycetota</taxon>
        <taxon>Actinomycetes</taxon>
        <taxon>Glycomycetales</taxon>
        <taxon>Glycomycetaceae</taxon>
        <taxon>Glycomyces</taxon>
    </lineage>
</organism>
<sequence>MADRRKECVPPSRPPKPRGPPARGPHLADRAQPGLCAERGFPVALKCCPEATREDRPAVTDRSSGTHALSGARQVGRLAPVRRTSTVDLIAERLREAVVEGSLPPGAALGEAELAFQLGVSRGPLREAMQRLTAEGLLVIPRRRGLAVRTMTAEDVRDVHWLRARIEPELGRRILARPAAERKTVLAELGAEVKRMQRALRRDDARALGDAYLDFHRALAAWGGSLRLARMMGTLLIETRLCAFSMYEHFEVHRDLVPEHVAFVEALAAEDAARFAALVEAHLEAEVRRLLDEPAVAADEDDERLLAETPDEPQPLDRLDLPEGL</sequence>
<evidence type="ECO:0000256" key="4">
    <source>
        <dbReference type="SAM" id="MobiDB-lite"/>
    </source>
</evidence>
<dbReference type="SUPFAM" id="SSF48008">
    <property type="entry name" value="GntR ligand-binding domain-like"/>
    <property type="match status" value="1"/>
</dbReference>
<reference evidence="6 7" key="1">
    <citation type="journal article" date="2018" name="Int. J. Syst. Evol. Microbiol.">
        <title>Glycomyces paridis sp. nov., isolated from the medicinal plant Paris polyphylla.</title>
        <authorList>
            <person name="Fang X.M."/>
            <person name="Bai J.L."/>
            <person name="Su J."/>
            <person name="Zhao L.L."/>
            <person name="Liu H.Y."/>
            <person name="Ma B.P."/>
            <person name="Zhang Y.Q."/>
            <person name="Yu L.Y."/>
        </authorList>
    </citation>
    <scope>NUCLEOTIDE SEQUENCE [LARGE SCALE GENOMIC DNA]</scope>
    <source>
        <strain evidence="6 7">CPCC 204357</strain>
    </source>
</reference>
<dbReference type="PANTHER" id="PTHR43537">
    <property type="entry name" value="TRANSCRIPTIONAL REGULATOR, GNTR FAMILY"/>
    <property type="match status" value="1"/>
</dbReference>
<dbReference type="InterPro" id="IPR008920">
    <property type="entry name" value="TF_FadR/GntR_C"/>
</dbReference>
<feature type="domain" description="HTH gntR-type" evidence="5">
    <location>
        <begin position="84"/>
        <end position="151"/>
    </location>
</feature>
<name>A0A4S8P0D9_9ACTN</name>
<dbReference type="PRINTS" id="PR00035">
    <property type="entry name" value="HTHGNTR"/>
</dbReference>
<feature type="region of interest" description="Disordered" evidence="4">
    <location>
        <begin position="1"/>
        <end position="30"/>
    </location>
</feature>
<dbReference type="Pfam" id="PF00392">
    <property type="entry name" value="GntR"/>
    <property type="match status" value="1"/>
</dbReference>
<evidence type="ECO:0000313" key="7">
    <source>
        <dbReference type="Proteomes" id="UP000305792"/>
    </source>
</evidence>
<dbReference type="CDD" id="cd07377">
    <property type="entry name" value="WHTH_GntR"/>
    <property type="match status" value="1"/>
</dbReference>